<dbReference type="EnsemblPlants" id="Kaladp0074s0024.2.v1.1">
    <property type="protein sequence ID" value="Kaladp0074s0024.2.v1.1"/>
    <property type="gene ID" value="Kaladp0074s0024.v1.1"/>
</dbReference>
<dbReference type="OMA" id="PLQECLC"/>
<dbReference type="EnsemblPlants" id="Kaladp0074s0024.5.v1.1">
    <property type="protein sequence ID" value="Kaladp0074s0024.5.v1.1"/>
    <property type="gene ID" value="Kaladp0074s0024.v1.1"/>
</dbReference>
<dbReference type="AlphaFoldDB" id="A0A7N0UNU0"/>
<dbReference type="SUPFAM" id="SSF55961">
    <property type="entry name" value="Bet v1-like"/>
    <property type="match status" value="1"/>
</dbReference>
<protein>
    <recommendedName>
        <fullName evidence="2">START domain-containing protein</fullName>
    </recommendedName>
</protein>
<dbReference type="PANTHER" id="PTHR34560">
    <property type="entry name" value="POLYKETIDE CYCLASE/DEHYDRASE/LIPID TRANSPORT SUPERFAMILY PROTEIN"/>
    <property type="match status" value="1"/>
</dbReference>
<evidence type="ECO:0000313" key="4">
    <source>
        <dbReference type="Proteomes" id="UP000594263"/>
    </source>
</evidence>
<sequence>MDGKAMIRQYRERMDKSLACHDLMDEGALRELVRNHLLNSSQHETEAEIQSFLENRTKVISSFLDMLRSASKKEPGSSKTRATSREWKVKHDNEDLRVMYREGPPGTLFHELLVEGYTDGPIDVTLGVSTEAPLYKYWWPQYSIPTFKVISGECLRRIRIGEQIASVKMKIAWPISSRECLFHCIEFEYFQEDLIIVVLNSISGPDSVEKSTHGIEKDMIPAEEKGMVRVGLVGGFAIQKVSNGRSYFRTMGSIDLKLDYVPSWLVNFMARQLIGSGFKLYKKAVSSWANNGNEKFQQALYDPLYVRVRQALLSDKKSNTDLEAKPSISDTAELHVEEGDLKITDGEGHTQHVAVDERKTRNPLPDRSPAATEFKFTSEVKEERSEESVTLAEDTDSDSGAPQPLADQTQKNSQINGNN</sequence>
<dbReference type="EnsemblPlants" id="Kaladp0074s0024.4.v1.1">
    <property type="protein sequence ID" value="Kaladp0074s0024.4.v1.1"/>
    <property type="gene ID" value="Kaladp0074s0024.v1.1"/>
</dbReference>
<dbReference type="EnsemblPlants" id="Kaladp0074s0024.1.v1.1">
    <property type="protein sequence ID" value="Kaladp0074s0024.1.v1.1"/>
    <property type="gene ID" value="Kaladp0074s0024.v1.1"/>
</dbReference>
<dbReference type="InterPro" id="IPR002913">
    <property type="entry name" value="START_lipid-bd_dom"/>
</dbReference>
<evidence type="ECO:0000259" key="2">
    <source>
        <dbReference type="Pfam" id="PF01852"/>
    </source>
</evidence>
<reference evidence="3" key="1">
    <citation type="submission" date="2021-01" db="UniProtKB">
        <authorList>
            <consortium name="EnsemblPlants"/>
        </authorList>
    </citation>
    <scope>IDENTIFICATION</scope>
</reference>
<organism evidence="3 4">
    <name type="scientific">Kalanchoe fedtschenkoi</name>
    <name type="common">Lavender scallops</name>
    <name type="synonym">South American air plant</name>
    <dbReference type="NCBI Taxonomy" id="63787"/>
    <lineage>
        <taxon>Eukaryota</taxon>
        <taxon>Viridiplantae</taxon>
        <taxon>Streptophyta</taxon>
        <taxon>Embryophyta</taxon>
        <taxon>Tracheophyta</taxon>
        <taxon>Spermatophyta</taxon>
        <taxon>Magnoliopsida</taxon>
        <taxon>eudicotyledons</taxon>
        <taxon>Gunneridae</taxon>
        <taxon>Pentapetalae</taxon>
        <taxon>Saxifragales</taxon>
        <taxon>Crassulaceae</taxon>
        <taxon>Kalanchoe</taxon>
    </lineage>
</organism>
<dbReference type="Gramene" id="Kaladp0074s0024.3.v1.1">
    <property type="protein sequence ID" value="Kaladp0074s0024.3.v1.1"/>
    <property type="gene ID" value="Kaladp0074s0024.v1.1"/>
</dbReference>
<dbReference type="Gramene" id="Kaladp0074s0024.2.v1.1">
    <property type="protein sequence ID" value="Kaladp0074s0024.2.v1.1"/>
    <property type="gene ID" value="Kaladp0074s0024.v1.1"/>
</dbReference>
<dbReference type="Pfam" id="PF01852">
    <property type="entry name" value="START"/>
    <property type="match status" value="1"/>
</dbReference>
<accession>A0A7N0UNU0</accession>
<dbReference type="EnsemblPlants" id="Kaladp0074s0024.3.v1.1">
    <property type="protein sequence ID" value="Kaladp0074s0024.3.v1.1"/>
    <property type="gene ID" value="Kaladp0074s0024.v1.1"/>
</dbReference>
<feature type="compositionally biased region" description="Basic and acidic residues" evidence="1">
    <location>
        <begin position="376"/>
        <end position="387"/>
    </location>
</feature>
<feature type="compositionally biased region" description="Polar residues" evidence="1">
    <location>
        <begin position="406"/>
        <end position="419"/>
    </location>
</feature>
<dbReference type="PANTHER" id="PTHR34560:SF1">
    <property type="entry name" value="START DOMAIN-CONTAINING PROTEIN"/>
    <property type="match status" value="1"/>
</dbReference>
<dbReference type="InterPro" id="IPR023393">
    <property type="entry name" value="START-like_dom_sf"/>
</dbReference>
<dbReference type="Gene3D" id="3.30.530.20">
    <property type="match status" value="1"/>
</dbReference>
<dbReference type="GO" id="GO:0008289">
    <property type="term" value="F:lipid binding"/>
    <property type="evidence" value="ECO:0007669"/>
    <property type="project" value="InterPro"/>
</dbReference>
<keyword evidence="4" id="KW-1185">Reference proteome</keyword>
<dbReference type="Proteomes" id="UP000594263">
    <property type="component" value="Unplaced"/>
</dbReference>
<dbReference type="Gramene" id="Kaladp0074s0024.1.v1.1">
    <property type="protein sequence ID" value="Kaladp0074s0024.1.v1.1"/>
    <property type="gene ID" value="Kaladp0074s0024.v1.1"/>
</dbReference>
<evidence type="ECO:0000313" key="3">
    <source>
        <dbReference type="EnsemblPlants" id="Kaladp0074s0024.5.v1.1"/>
    </source>
</evidence>
<dbReference type="Gramene" id="Kaladp0074s0024.5.v1.1">
    <property type="protein sequence ID" value="Kaladp0074s0024.5.v1.1"/>
    <property type="gene ID" value="Kaladp0074s0024.v1.1"/>
</dbReference>
<feature type="region of interest" description="Disordered" evidence="1">
    <location>
        <begin position="357"/>
        <end position="419"/>
    </location>
</feature>
<feature type="domain" description="START" evidence="2">
    <location>
        <begin position="148"/>
        <end position="283"/>
    </location>
</feature>
<name>A0A7N0UNU0_KALFE</name>
<evidence type="ECO:0000256" key="1">
    <source>
        <dbReference type="SAM" id="MobiDB-lite"/>
    </source>
</evidence>
<proteinExistence type="predicted"/>
<dbReference type="Gramene" id="Kaladp0074s0024.4.v1.1">
    <property type="protein sequence ID" value="Kaladp0074s0024.4.v1.1"/>
    <property type="gene ID" value="Kaladp0074s0024.v1.1"/>
</dbReference>